<keyword evidence="2" id="KW-0833">Ubl conjugation pathway</keyword>
<dbReference type="KEGG" id="cvn:111126744"/>
<dbReference type="PROSITE" id="PS50235">
    <property type="entry name" value="USP_3"/>
    <property type="match status" value="1"/>
</dbReference>
<keyword evidence="2" id="KW-0645">Protease</keyword>
<feature type="compositionally biased region" description="Polar residues" evidence="3">
    <location>
        <begin position="243"/>
        <end position="261"/>
    </location>
</feature>
<evidence type="ECO:0000313" key="6">
    <source>
        <dbReference type="RefSeq" id="XP_022327287.1"/>
    </source>
</evidence>
<feature type="compositionally biased region" description="Low complexity" evidence="3">
    <location>
        <begin position="131"/>
        <end position="146"/>
    </location>
</feature>
<dbReference type="InterPro" id="IPR038765">
    <property type="entry name" value="Papain-like_cys_pep_sf"/>
</dbReference>
<feature type="compositionally biased region" description="Polar residues" evidence="3">
    <location>
        <begin position="1"/>
        <end position="12"/>
    </location>
</feature>
<feature type="compositionally biased region" description="Basic and acidic residues" evidence="3">
    <location>
        <begin position="147"/>
        <end position="160"/>
    </location>
</feature>
<dbReference type="Proteomes" id="UP000694844">
    <property type="component" value="Chromosome 3"/>
</dbReference>
<dbReference type="Gene3D" id="3.90.70.10">
    <property type="entry name" value="Cysteine proteinases"/>
    <property type="match status" value="1"/>
</dbReference>
<dbReference type="GeneID" id="111126744"/>
<dbReference type="FunFam" id="3.90.70.10:FF:000083">
    <property type="entry name" value="Uncharacterized protein, isoform B"/>
    <property type="match status" value="1"/>
</dbReference>
<comment type="similarity">
    <text evidence="2">Belongs to the peptidase C19 family.</text>
</comment>
<dbReference type="InterPro" id="IPR018200">
    <property type="entry name" value="USP_CS"/>
</dbReference>
<dbReference type="Pfam" id="PF00443">
    <property type="entry name" value="UCH"/>
    <property type="match status" value="1"/>
</dbReference>
<gene>
    <name evidence="6 7" type="primary">LOC111126744</name>
</gene>
<protein>
    <recommendedName>
        <fullName evidence="2">Ubiquitin carboxyl-terminal hydrolase</fullName>
        <ecNumber evidence="2">3.4.19.12</ecNumber>
    </recommendedName>
</protein>
<keyword evidence="2" id="KW-0788">Thiol protease</keyword>
<organism evidence="5 7">
    <name type="scientific">Crassostrea virginica</name>
    <name type="common">Eastern oyster</name>
    <dbReference type="NCBI Taxonomy" id="6565"/>
    <lineage>
        <taxon>Eukaryota</taxon>
        <taxon>Metazoa</taxon>
        <taxon>Spiralia</taxon>
        <taxon>Lophotrochozoa</taxon>
        <taxon>Mollusca</taxon>
        <taxon>Bivalvia</taxon>
        <taxon>Autobranchia</taxon>
        <taxon>Pteriomorphia</taxon>
        <taxon>Ostreida</taxon>
        <taxon>Ostreoidea</taxon>
        <taxon>Ostreidae</taxon>
        <taxon>Crassostrea</taxon>
    </lineage>
</organism>
<dbReference type="PANTHER" id="PTHR21646">
    <property type="entry name" value="UBIQUITIN CARBOXYL-TERMINAL HYDROLASE"/>
    <property type="match status" value="1"/>
</dbReference>
<dbReference type="PROSITE" id="PS00972">
    <property type="entry name" value="USP_1"/>
    <property type="match status" value="1"/>
</dbReference>
<dbReference type="OrthoDB" id="265306at2759"/>
<dbReference type="InterPro" id="IPR001394">
    <property type="entry name" value="Peptidase_C19_UCH"/>
</dbReference>
<feature type="compositionally biased region" description="Basic and acidic residues" evidence="3">
    <location>
        <begin position="168"/>
        <end position="189"/>
    </location>
</feature>
<evidence type="ECO:0000313" key="5">
    <source>
        <dbReference type="Proteomes" id="UP000694844"/>
    </source>
</evidence>
<dbReference type="PANTHER" id="PTHR21646:SF23">
    <property type="entry name" value="UBIQUITIN CARBOXYL-TERMINAL HYDROLASE USP2"/>
    <property type="match status" value="1"/>
</dbReference>
<dbReference type="RefSeq" id="XP_022327288.1">
    <property type="nucleotide sequence ID" value="XM_022471580.1"/>
</dbReference>
<dbReference type="EC" id="3.4.19.12" evidence="2"/>
<feature type="compositionally biased region" description="Low complexity" evidence="3">
    <location>
        <begin position="19"/>
        <end position="32"/>
    </location>
</feature>
<feature type="domain" description="USP" evidence="4">
    <location>
        <begin position="267"/>
        <end position="602"/>
    </location>
</feature>
<dbReference type="GO" id="GO:0006508">
    <property type="term" value="P:proteolysis"/>
    <property type="evidence" value="ECO:0007669"/>
    <property type="project" value="UniProtKB-KW"/>
</dbReference>
<keyword evidence="5" id="KW-1185">Reference proteome</keyword>
<keyword evidence="2" id="KW-0378">Hydrolase</keyword>
<comment type="catalytic activity">
    <reaction evidence="1 2">
        <text>Thiol-dependent hydrolysis of ester, thioester, amide, peptide and isopeptide bonds formed by the C-terminal Gly of ubiquitin (a 76-residue protein attached to proteins as an intracellular targeting signal).</text>
        <dbReference type="EC" id="3.4.19.12"/>
    </reaction>
</comment>
<evidence type="ECO:0000256" key="3">
    <source>
        <dbReference type="SAM" id="MobiDB-lite"/>
    </source>
</evidence>
<evidence type="ECO:0000256" key="2">
    <source>
        <dbReference type="RuleBase" id="RU366025"/>
    </source>
</evidence>
<feature type="region of interest" description="Disordered" evidence="3">
    <location>
        <begin position="1"/>
        <end position="95"/>
    </location>
</feature>
<dbReference type="CDD" id="cd02674">
    <property type="entry name" value="Peptidase_C19R"/>
    <property type="match status" value="1"/>
</dbReference>
<dbReference type="AlphaFoldDB" id="A0A8B8DHC0"/>
<dbReference type="InterPro" id="IPR028889">
    <property type="entry name" value="USP"/>
</dbReference>
<evidence type="ECO:0000259" key="4">
    <source>
        <dbReference type="PROSITE" id="PS50235"/>
    </source>
</evidence>
<name>A0A8B8DHC0_CRAVI</name>
<proteinExistence type="inferred from homology"/>
<dbReference type="RefSeq" id="XP_022327287.1">
    <property type="nucleotide sequence ID" value="XM_022471579.1"/>
</dbReference>
<feature type="compositionally biased region" description="Basic and acidic residues" evidence="3">
    <location>
        <begin position="220"/>
        <end position="235"/>
    </location>
</feature>
<dbReference type="GO" id="GO:0004843">
    <property type="term" value="F:cysteine-type deubiquitinase activity"/>
    <property type="evidence" value="ECO:0007669"/>
    <property type="project" value="UniProtKB-UniRule"/>
</dbReference>
<feature type="region of interest" description="Disordered" evidence="3">
    <location>
        <begin position="113"/>
        <end position="262"/>
    </location>
</feature>
<sequence length="608" mass="68139">MTTYYSRYNMPTASVPRPTGYTGAYSTSTGRTPTRQRASSLSRENSATRSYTPSSKPRRPLPSGPGPLDPHGRRLDGSNYKIKTTSSSGLYSNGPIKATSLYGTTYSNSYGSNYGTGSSSRPSSGLKQRRSTSISNLSDSLSNVRVGDVDSRRSRNRDELNGLSSHRSSNDEYTPRGSKTKLDNDRTEDIFSSSRTSSRNSKLHKDINSFDENYTPSTSRKRDASLPPLSRRDSSPLDSKPSFTRQSSISPTNANGSMSQHVNGGKVGLKNLGNTCFMNSVLQCLSNTKPLLEYFLKEDFILDKNTSTSSMKGLLVTAYANLMKSMWAERSDSHVSPNAFKTQIQRFAPRFMGYAQQDAQEFLRYLLEGLHEDVNKVTSKPKPVSIQDEDYNNDQEKAKEYWRVYLTFDNSHIVEIFVGQLKSELKYDCEHRSVTFDPFWDLSVPIPKGSLAMRSDVSIIQCITAFMKAEVLDGDERPTCSKCKKRMRCTKSFSIQRFPTILVLHLKRFSQGRYSQKVSTCVEFPQVLDMTEYSSEKGGKRVLYNLYGVSNHSGGVHSGHYTANCKHPYSGEWHAFNDTRVSPTSASRAVSSEAYLLFYERVADPSRL</sequence>
<evidence type="ECO:0000256" key="1">
    <source>
        <dbReference type="ARBA" id="ARBA00000707"/>
    </source>
</evidence>
<reference evidence="6 7" key="1">
    <citation type="submission" date="2025-04" db="UniProtKB">
        <authorList>
            <consortium name="RefSeq"/>
        </authorList>
    </citation>
    <scope>IDENTIFICATION</scope>
    <source>
        <tissue evidence="6 7">Whole sample</tissue>
    </source>
</reference>
<dbReference type="SUPFAM" id="SSF54001">
    <property type="entry name" value="Cysteine proteinases"/>
    <property type="match status" value="1"/>
</dbReference>
<dbReference type="GO" id="GO:0016579">
    <property type="term" value="P:protein deubiquitination"/>
    <property type="evidence" value="ECO:0007669"/>
    <property type="project" value="InterPro"/>
</dbReference>
<evidence type="ECO:0000313" key="7">
    <source>
        <dbReference type="RefSeq" id="XP_022327288.1"/>
    </source>
</evidence>
<accession>A0A8B8DHC0</accession>
<feature type="compositionally biased region" description="Polar residues" evidence="3">
    <location>
        <begin position="33"/>
        <end position="52"/>
    </location>
</feature>
<dbReference type="InterPro" id="IPR050185">
    <property type="entry name" value="Ub_carboxyl-term_hydrolase"/>
</dbReference>
<dbReference type="PROSITE" id="PS00973">
    <property type="entry name" value="USP_2"/>
    <property type="match status" value="1"/>
</dbReference>
<feature type="compositionally biased region" description="Polar residues" evidence="3">
    <location>
        <begin position="81"/>
        <end position="91"/>
    </location>
</feature>